<evidence type="ECO:0000313" key="1">
    <source>
        <dbReference type="EMBL" id="RNI32579.1"/>
    </source>
</evidence>
<comment type="caution">
    <text evidence="1">The sequence shown here is derived from an EMBL/GenBank/DDBJ whole genome shotgun (WGS) entry which is preliminary data.</text>
</comment>
<keyword evidence="2" id="KW-1185">Reference proteome</keyword>
<dbReference type="Proteomes" id="UP000271010">
    <property type="component" value="Unassembled WGS sequence"/>
</dbReference>
<sequence length="526" mass="58787">MILYGLVTFFFADQATEQTDAPAVFFGENNATQILQDSVLVSAGAHYQLSKVGMFFLGKHYRPVWAVPVKAKVFHMDEAEGGLAIEKLGGGMQTTSLTLTDSSGRRFALRSLDKDPVSVLSPFWRKTLVGSFVRDQVSATNPYAALVVAPLAQAVGVFHPSPRLVYVRPSDKSFKQYAYLFGSKLFLMEEKFTSKASLTKEFGAATDLVSSEEMLARRFRSSQHRIDQWAFARARLLDMLLSDWDRHEGQWDWAVYVQGKETWYKPVPKDRDQALCLYDDGVIPWLATRKFAARKFESFHASFHDVYGLTINAAFLDARALSEVTLTDFKRIAREMQTALSDSVLSAAVKQLPSPVYQLVGEETFAKLKSRRKLLVQVAEEYYSILAKEVMVPGSDAADRFVVQRLSQGRTVVEVFRMGEGNVNKSKVYSRTFFASETEKIHLYGLGGNDIFDVKGTAAKGSYVHLYGGEGTDEVTDVSSLEGWRKKSVVLDDAAGVKVKTGPITEVKLSDSRKDVPSFVRVRVRE</sequence>
<proteinExistence type="predicted"/>
<accession>A0A3M9N4C3</accession>
<dbReference type="EMBL" id="RJJE01000002">
    <property type="protein sequence ID" value="RNI32579.1"/>
    <property type="molecule type" value="Genomic_DNA"/>
</dbReference>
<dbReference type="AlphaFoldDB" id="A0A3M9N4C3"/>
<reference evidence="1 2" key="1">
    <citation type="submission" date="2018-11" db="EMBL/GenBank/DDBJ databases">
        <title>Rufibacter latericius sp. nov., isolated from water in Baiyang Lake.</title>
        <authorList>
            <person name="Yang Y."/>
        </authorList>
    </citation>
    <scope>NUCLEOTIDE SEQUENCE [LARGE SCALE GENOMIC DNA]</scope>
    <source>
        <strain evidence="1 2">MCC P1</strain>
    </source>
</reference>
<name>A0A3M9N4C3_9BACT</name>
<evidence type="ECO:0000313" key="2">
    <source>
        <dbReference type="Proteomes" id="UP000271010"/>
    </source>
</evidence>
<protein>
    <submittedName>
        <fullName evidence="1">Uncharacterized protein</fullName>
    </submittedName>
</protein>
<gene>
    <name evidence="1" type="ORF">EFA69_04480</name>
</gene>
<organism evidence="1 2">
    <name type="scientific">Rufibacter immobilis</name>
    <dbReference type="NCBI Taxonomy" id="1348778"/>
    <lineage>
        <taxon>Bacteria</taxon>
        <taxon>Pseudomonadati</taxon>
        <taxon>Bacteroidota</taxon>
        <taxon>Cytophagia</taxon>
        <taxon>Cytophagales</taxon>
        <taxon>Hymenobacteraceae</taxon>
        <taxon>Rufibacter</taxon>
    </lineage>
</organism>